<dbReference type="Pfam" id="PF04290">
    <property type="entry name" value="DctQ"/>
    <property type="match status" value="1"/>
</dbReference>
<keyword evidence="5 9" id="KW-0812">Transmembrane</keyword>
<comment type="subunit">
    <text evidence="9">The complex comprises the extracytoplasmic solute receptor protein and the two transmembrane proteins.</text>
</comment>
<evidence type="ECO:0000256" key="7">
    <source>
        <dbReference type="ARBA" id="ARBA00023136"/>
    </source>
</evidence>
<evidence type="ECO:0000259" key="10">
    <source>
        <dbReference type="Pfam" id="PF04290"/>
    </source>
</evidence>
<evidence type="ECO:0000256" key="5">
    <source>
        <dbReference type="ARBA" id="ARBA00022692"/>
    </source>
</evidence>
<keyword evidence="4 9" id="KW-0997">Cell inner membrane</keyword>
<name>A0A317FBQ8_9PROT</name>
<accession>A0A317FBQ8</accession>
<dbReference type="PANTHER" id="PTHR35011">
    <property type="entry name" value="2,3-DIKETO-L-GULONATE TRAP TRANSPORTER SMALL PERMEASE PROTEIN YIAM"/>
    <property type="match status" value="1"/>
</dbReference>
<proteinExistence type="inferred from homology"/>
<evidence type="ECO:0000256" key="3">
    <source>
        <dbReference type="ARBA" id="ARBA00022475"/>
    </source>
</evidence>
<keyword evidence="12" id="KW-1185">Reference proteome</keyword>
<dbReference type="GO" id="GO:0022857">
    <property type="term" value="F:transmembrane transporter activity"/>
    <property type="evidence" value="ECO:0007669"/>
    <property type="project" value="UniProtKB-UniRule"/>
</dbReference>
<protein>
    <recommendedName>
        <fullName evidence="9">TRAP transporter small permease protein</fullName>
    </recommendedName>
</protein>
<dbReference type="AlphaFoldDB" id="A0A317FBQ8"/>
<comment type="caution">
    <text evidence="11">The sequence shown here is derived from an EMBL/GenBank/DDBJ whole genome shotgun (WGS) entry which is preliminary data.</text>
</comment>
<evidence type="ECO:0000256" key="2">
    <source>
        <dbReference type="ARBA" id="ARBA00022448"/>
    </source>
</evidence>
<dbReference type="InterPro" id="IPR055348">
    <property type="entry name" value="DctQ"/>
</dbReference>
<dbReference type="EMBL" id="QGNA01000003">
    <property type="protein sequence ID" value="PWS36534.1"/>
    <property type="molecule type" value="Genomic_DNA"/>
</dbReference>
<feature type="transmembrane region" description="Helical" evidence="9">
    <location>
        <begin position="12"/>
        <end position="34"/>
    </location>
</feature>
<keyword evidence="6 9" id="KW-1133">Transmembrane helix</keyword>
<dbReference type="PANTHER" id="PTHR35011:SF10">
    <property type="entry name" value="TRAP TRANSPORTER SMALL PERMEASE PROTEIN"/>
    <property type="match status" value="1"/>
</dbReference>
<comment type="subcellular location">
    <subcellularLocation>
        <location evidence="1 9">Cell inner membrane</location>
        <topology evidence="1 9">Multi-pass membrane protein</topology>
    </subcellularLocation>
</comment>
<dbReference type="GO" id="GO:0015740">
    <property type="term" value="P:C4-dicarboxylate transport"/>
    <property type="evidence" value="ECO:0007669"/>
    <property type="project" value="TreeGrafter"/>
</dbReference>
<reference evidence="12" key="1">
    <citation type="submission" date="2018-05" db="EMBL/GenBank/DDBJ databases">
        <authorList>
            <person name="Du Z."/>
            <person name="Wang X."/>
        </authorList>
    </citation>
    <scope>NUCLEOTIDE SEQUENCE [LARGE SCALE GENOMIC DNA]</scope>
    <source>
        <strain evidence="12">CQN31</strain>
    </source>
</reference>
<feature type="transmembrane region" description="Helical" evidence="9">
    <location>
        <begin position="54"/>
        <end position="72"/>
    </location>
</feature>
<evidence type="ECO:0000313" key="12">
    <source>
        <dbReference type="Proteomes" id="UP000245765"/>
    </source>
</evidence>
<comment type="function">
    <text evidence="9">Part of the tripartite ATP-independent periplasmic (TRAP) transport system.</text>
</comment>
<comment type="similarity">
    <text evidence="8 9">Belongs to the TRAP transporter small permease family.</text>
</comment>
<evidence type="ECO:0000256" key="8">
    <source>
        <dbReference type="ARBA" id="ARBA00038436"/>
    </source>
</evidence>
<dbReference type="OrthoDB" id="6160477at2"/>
<evidence type="ECO:0000256" key="6">
    <source>
        <dbReference type="ARBA" id="ARBA00022989"/>
    </source>
</evidence>
<evidence type="ECO:0000256" key="4">
    <source>
        <dbReference type="ARBA" id="ARBA00022519"/>
    </source>
</evidence>
<feature type="transmembrane region" description="Helical" evidence="9">
    <location>
        <begin position="141"/>
        <end position="166"/>
    </location>
</feature>
<evidence type="ECO:0000256" key="1">
    <source>
        <dbReference type="ARBA" id="ARBA00004429"/>
    </source>
</evidence>
<keyword evidence="7 9" id="KW-0472">Membrane</keyword>
<keyword evidence="2 9" id="KW-0813">Transport</keyword>
<dbReference type="Proteomes" id="UP000245765">
    <property type="component" value="Unassembled WGS sequence"/>
</dbReference>
<evidence type="ECO:0000256" key="9">
    <source>
        <dbReference type="RuleBase" id="RU369079"/>
    </source>
</evidence>
<gene>
    <name evidence="11" type="ORF">DFH01_15415</name>
</gene>
<sequence>MLKAATALRRGITLVATVMGVVAGWGFVLCAFFIAFEVLARAFLGFSTGSTVEISGYMLAFGLSWGLAHGLAQRGHVRIDVLINHLPRPVRVWLHLLSLALLGFLMAFLAKGAWDLVDESLLFNATDISALRTPLAVPQGLWAAGLIVFLLLIVAMLLENLLLALAGDARQVERNLSSRSYTEEAEEALVAIKTPGASQ</sequence>
<keyword evidence="3" id="KW-1003">Cell membrane</keyword>
<dbReference type="GO" id="GO:0005886">
    <property type="term" value="C:plasma membrane"/>
    <property type="evidence" value="ECO:0007669"/>
    <property type="project" value="UniProtKB-SubCell"/>
</dbReference>
<feature type="domain" description="Tripartite ATP-independent periplasmic transporters DctQ component" evidence="10">
    <location>
        <begin position="33"/>
        <end position="161"/>
    </location>
</feature>
<feature type="transmembrane region" description="Helical" evidence="9">
    <location>
        <begin position="92"/>
        <end position="114"/>
    </location>
</feature>
<organism evidence="11 12">
    <name type="scientific">Falsiroseomonas bella</name>
    <dbReference type="NCBI Taxonomy" id="2184016"/>
    <lineage>
        <taxon>Bacteria</taxon>
        <taxon>Pseudomonadati</taxon>
        <taxon>Pseudomonadota</taxon>
        <taxon>Alphaproteobacteria</taxon>
        <taxon>Acetobacterales</taxon>
        <taxon>Roseomonadaceae</taxon>
        <taxon>Falsiroseomonas</taxon>
    </lineage>
</organism>
<dbReference type="InterPro" id="IPR007387">
    <property type="entry name" value="TRAP_DctQ"/>
</dbReference>
<evidence type="ECO:0000313" key="11">
    <source>
        <dbReference type="EMBL" id="PWS36534.1"/>
    </source>
</evidence>
<dbReference type="RefSeq" id="WP_109871327.1">
    <property type="nucleotide sequence ID" value="NZ_QGNA01000003.1"/>
</dbReference>